<name>M5IPQ7_9BACT</name>
<dbReference type="Proteomes" id="UP000011939">
    <property type="component" value="Unassembled WGS sequence"/>
</dbReference>
<dbReference type="RefSeq" id="WP_009497268.1">
    <property type="nucleotide sequence ID" value="NZ_AMZQ01000021.1"/>
</dbReference>
<dbReference type="AlphaFoldDB" id="M5IPQ7"/>
<gene>
    <name evidence="1" type="ORF">CSUNSWCD_1472</name>
</gene>
<proteinExistence type="predicted"/>
<evidence type="ECO:0000313" key="2">
    <source>
        <dbReference type="Proteomes" id="UP000011939"/>
    </source>
</evidence>
<sequence>MSYKLAAANPAKTNDTANNIAPVRFNLVRVDCFKKYEFSIGSANGTCIAISATPAKNSDNEPKNITSLFRTLTLNDKEYITPINPSAISILYHLSSIKLFKKVSIKKPFELNFSSKSIIAQKGFFMDISKKGEQMNEDKKIVAKAKNKAFRKSLKKMIKGLDKLEWSDQAKIVKMLASYCGLVARYE</sequence>
<accession>M5IPQ7</accession>
<dbReference type="PATRIC" id="fig|1244083.3.peg.2453"/>
<protein>
    <submittedName>
        <fullName evidence="1">Uncharacterized protein</fullName>
    </submittedName>
</protein>
<dbReference type="EMBL" id="AMZQ01000021">
    <property type="protein sequence ID" value="EKU10108.1"/>
    <property type="molecule type" value="Genomic_DNA"/>
</dbReference>
<comment type="caution">
    <text evidence="1">The sequence shown here is derived from an EMBL/GenBank/DDBJ whole genome shotgun (WGS) entry which is preliminary data.</text>
</comment>
<organism evidence="1 2">
    <name type="scientific">Campylobacter showae CSUNSWCD</name>
    <dbReference type="NCBI Taxonomy" id="1244083"/>
    <lineage>
        <taxon>Bacteria</taxon>
        <taxon>Pseudomonadati</taxon>
        <taxon>Campylobacterota</taxon>
        <taxon>Epsilonproteobacteria</taxon>
        <taxon>Campylobacterales</taxon>
        <taxon>Campylobacteraceae</taxon>
        <taxon>Campylobacter</taxon>
    </lineage>
</organism>
<reference evidence="1 2" key="1">
    <citation type="journal article" date="2013" name="Genome Announc.">
        <title>Genome Sequence of Campylobacter showae UNSWCD, Isolated from a Patient with Crohn's Disease.</title>
        <authorList>
            <person name="Tay A.P."/>
            <person name="Kaakoush N.O."/>
            <person name="Deshpande N.P."/>
            <person name="Chen Z."/>
            <person name="Mitchell H."/>
            <person name="Wilkins M.R."/>
        </authorList>
    </citation>
    <scope>NUCLEOTIDE SEQUENCE [LARGE SCALE GENOMIC DNA]</scope>
    <source>
        <strain evidence="1 2">CSUNSWCD</strain>
    </source>
</reference>
<evidence type="ECO:0000313" key="1">
    <source>
        <dbReference type="EMBL" id="EKU10108.1"/>
    </source>
</evidence>